<feature type="transmembrane region" description="Helical" evidence="1">
    <location>
        <begin position="110"/>
        <end position="130"/>
    </location>
</feature>
<feature type="transmembrane region" description="Helical" evidence="1">
    <location>
        <begin position="346"/>
        <end position="363"/>
    </location>
</feature>
<dbReference type="EMBL" id="JBHMQT010000032">
    <property type="protein sequence ID" value="MFC0863437.1"/>
    <property type="molecule type" value="Genomic_DNA"/>
</dbReference>
<evidence type="ECO:0000313" key="2">
    <source>
        <dbReference type="EMBL" id="MFC0863437.1"/>
    </source>
</evidence>
<comment type="caution">
    <text evidence="2">The sequence shown here is derived from an EMBL/GenBank/DDBJ whole genome shotgun (WGS) entry which is preliminary data.</text>
</comment>
<feature type="transmembrane region" description="Helical" evidence="1">
    <location>
        <begin position="227"/>
        <end position="246"/>
    </location>
</feature>
<evidence type="ECO:0000313" key="3">
    <source>
        <dbReference type="Proteomes" id="UP001589870"/>
    </source>
</evidence>
<feature type="transmembrane region" description="Helical" evidence="1">
    <location>
        <begin position="32"/>
        <end position="52"/>
    </location>
</feature>
<keyword evidence="1" id="KW-0812">Transmembrane</keyword>
<sequence length="425" mass="47112">MEYIVVAISAMMLVFLVQTFLNGDVAWRALRVLLLAFVVRLVIHVLIVRSGLLPYGGDNYTYEYRALEIVAYWQREGFQFVTSDQISALDGVAVPCNLFALIFYVCDGPALLACTSVIALIACALCIIMYRFARIIGADERASYRLLVLTAFMPAFLLHTSDTFKDGFNVFCVVACLGLAASNVQRFDIRKLLLLLPLLWALWHVRPYMVFMCGLPLVLGFVGARRALPLCALALLTGLLVPVMFFPEATRNAVVEPMQAQLERGQSETVRLANAEGGSGVVFEDGGNPWSAFAPKLAYTLLSPFPWMGGSAVLQLAKIETLLWYYLLFCAVRGARQLWGRHRRTLMMMLLFIVPSTIVYATSMSNVGLIFRQRMPIVMVVSLLAAVAWTRAARRREEDRSDRLGCRGQGTCCGALSARGVSSSE</sequence>
<feature type="transmembrane region" description="Helical" evidence="1">
    <location>
        <begin position="375"/>
        <end position="393"/>
    </location>
</feature>
<evidence type="ECO:0000256" key="1">
    <source>
        <dbReference type="SAM" id="Phobius"/>
    </source>
</evidence>
<feature type="transmembrane region" description="Helical" evidence="1">
    <location>
        <begin position="142"/>
        <end position="161"/>
    </location>
</feature>
<feature type="transmembrane region" description="Helical" evidence="1">
    <location>
        <begin position="6"/>
        <end position="25"/>
    </location>
</feature>
<feature type="transmembrane region" description="Helical" evidence="1">
    <location>
        <begin position="192"/>
        <end position="221"/>
    </location>
</feature>
<name>A0ABV6U5Z9_9ACTN</name>
<organism evidence="2 3">
    <name type="scientific">Sphaerimonospora cavernae</name>
    <dbReference type="NCBI Taxonomy" id="1740611"/>
    <lineage>
        <taxon>Bacteria</taxon>
        <taxon>Bacillati</taxon>
        <taxon>Actinomycetota</taxon>
        <taxon>Actinomycetes</taxon>
        <taxon>Streptosporangiales</taxon>
        <taxon>Streptosporangiaceae</taxon>
        <taxon>Sphaerimonospora</taxon>
    </lineage>
</organism>
<reference evidence="2 3" key="1">
    <citation type="submission" date="2024-09" db="EMBL/GenBank/DDBJ databases">
        <authorList>
            <person name="Sun Q."/>
            <person name="Mori K."/>
        </authorList>
    </citation>
    <scope>NUCLEOTIDE SEQUENCE [LARGE SCALE GENOMIC DNA]</scope>
    <source>
        <strain evidence="2 3">TBRC 1851</strain>
    </source>
</reference>
<protein>
    <recommendedName>
        <fullName evidence="4">Glycosyltransferase RgtA/B/C/D-like domain-containing protein</fullName>
    </recommendedName>
</protein>
<keyword evidence="1" id="KW-0472">Membrane</keyword>
<evidence type="ECO:0008006" key="4">
    <source>
        <dbReference type="Google" id="ProtNLM"/>
    </source>
</evidence>
<dbReference type="Proteomes" id="UP001589870">
    <property type="component" value="Unassembled WGS sequence"/>
</dbReference>
<accession>A0ABV6U5Z9</accession>
<gene>
    <name evidence="2" type="ORF">ACFHYQ_14145</name>
</gene>
<dbReference type="RefSeq" id="WP_394301586.1">
    <property type="nucleotide sequence ID" value="NZ_JBHMQT010000032.1"/>
</dbReference>
<keyword evidence="3" id="KW-1185">Reference proteome</keyword>
<keyword evidence="1" id="KW-1133">Transmembrane helix</keyword>
<proteinExistence type="predicted"/>